<feature type="compositionally biased region" description="Polar residues" evidence="4">
    <location>
        <begin position="1358"/>
        <end position="1375"/>
    </location>
</feature>
<dbReference type="Gene3D" id="1.25.40.20">
    <property type="entry name" value="Ankyrin repeat-containing domain"/>
    <property type="match status" value="1"/>
</dbReference>
<dbReference type="OrthoDB" id="6251518at2759"/>
<dbReference type="PANTHER" id="PTHR24201">
    <property type="entry name" value="ANK_REP_REGION DOMAIN-CONTAINING PROTEIN"/>
    <property type="match status" value="1"/>
</dbReference>
<accession>A0A8S3Z8V1</accession>
<comment type="caution">
    <text evidence="5">The sequence shown here is derived from an EMBL/GenBank/DDBJ whole genome shotgun (WGS) entry which is preliminary data.</text>
</comment>
<keyword evidence="6" id="KW-1185">Reference proteome</keyword>
<name>A0A8S3Z8V1_9EUPU</name>
<feature type="region of interest" description="Disordered" evidence="4">
    <location>
        <begin position="537"/>
        <end position="635"/>
    </location>
</feature>
<evidence type="ECO:0000313" key="6">
    <source>
        <dbReference type="Proteomes" id="UP000678393"/>
    </source>
</evidence>
<feature type="repeat" description="ANK" evidence="3">
    <location>
        <begin position="67"/>
        <end position="99"/>
    </location>
</feature>
<feature type="compositionally biased region" description="Polar residues" evidence="4">
    <location>
        <begin position="621"/>
        <end position="635"/>
    </location>
</feature>
<proteinExistence type="predicted"/>
<feature type="region of interest" description="Disordered" evidence="4">
    <location>
        <begin position="661"/>
        <end position="680"/>
    </location>
</feature>
<feature type="compositionally biased region" description="Basic and acidic residues" evidence="4">
    <location>
        <begin position="596"/>
        <end position="606"/>
    </location>
</feature>
<feature type="repeat" description="ANK" evidence="3">
    <location>
        <begin position="133"/>
        <end position="165"/>
    </location>
</feature>
<evidence type="ECO:0000313" key="5">
    <source>
        <dbReference type="EMBL" id="CAG5125589.1"/>
    </source>
</evidence>
<dbReference type="InterPro" id="IPR002110">
    <property type="entry name" value="Ankyrin_rpt"/>
</dbReference>
<feature type="region of interest" description="Disordered" evidence="4">
    <location>
        <begin position="1310"/>
        <end position="1334"/>
    </location>
</feature>
<feature type="region of interest" description="Disordered" evidence="4">
    <location>
        <begin position="1355"/>
        <end position="1375"/>
    </location>
</feature>
<feature type="repeat" description="ANK" evidence="3">
    <location>
        <begin position="1"/>
        <end position="33"/>
    </location>
</feature>
<evidence type="ECO:0000256" key="4">
    <source>
        <dbReference type="SAM" id="MobiDB-lite"/>
    </source>
</evidence>
<evidence type="ECO:0008006" key="7">
    <source>
        <dbReference type="Google" id="ProtNLM"/>
    </source>
</evidence>
<organism evidence="5 6">
    <name type="scientific">Candidula unifasciata</name>
    <dbReference type="NCBI Taxonomy" id="100452"/>
    <lineage>
        <taxon>Eukaryota</taxon>
        <taxon>Metazoa</taxon>
        <taxon>Spiralia</taxon>
        <taxon>Lophotrochozoa</taxon>
        <taxon>Mollusca</taxon>
        <taxon>Gastropoda</taxon>
        <taxon>Heterobranchia</taxon>
        <taxon>Euthyneura</taxon>
        <taxon>Panpulmonata</taxon>
        <taxon>Eupulmonata</taxon>
        <taxon>Stylommatophora</taxon>
        <taxon>Helicina</taxon>
        <taxon>Helicoidea</taxon>
        <taxon>Geomitridae</taxon>
        <taxon>Candidula</taxon>
    </lineage>
</organism>
<feature type="compositionally biased region" description="Polar residues" evidence="4">
    <location>
        <begin position="1210"/>
        <end position="1223"/>
    </location>
</feature>
<dbReference type="PROSITE" id="PS50297">
    <property type="entry name" value="ANK_REP_REGION"/>
    <property type="match status" value="4"/>
</dbReference>
<feature type="compositionally biased region" description="Low complexity" evidence="4">
    <location>
        <begin position="1197"/>
        <end position="1209"/>
    </location>
</feature>
<dbReference type="EMBL" id="CAJHNH020002104">
    <property type="protein sequence ID" value="CAG5125589.1"/>
    <property type="molecule type" value="Genomic_DNA"/>
</dbReference>
<gene>
    <name evidence="5" type="ORF">CUNI_LOCUS11147</name>
</gene>
<dbReference type="PROSITE" id="PS50088">
    <property type="entry name" value="ANK_REPEAT"/>
    <property type="match status" value="4"/>
</dbReference>
<dbReference type="PANTHER" id="PTHR24201:SF13">
    <property type="entry name" value="ANKYRIN REPEAT DOMAIN-CONTAINING PROTEIN 6-LIKE"/>
    <property type="match status" value="1"/>
</dbReference>
<keyword evidence="2 3" id="KW-0040">ANK repeat</keyword>
<dbReference type="InterPro" id="IPR036770">
    <property type="entry name" value="Ankyrin_rpt-contain_sf"/>
</dbReference>
<evidence type="ECO:0000256" key="2">
    <source>
        <dbReference type="ARBA" id="ARBA00023043"/>
    </source>
</evidence>
<feature type="region of interest" description="Disordered" evidence="4">
    <location>
        <begin position="1197"/>
        <end position="1223"/>
    </location>
</feature>
<dbReference type="Proteomes" id="UP000678393">
    <property type="component" value="Unassembled WGS sequence"/>
</dbReference>
<dbReference type="SMART" id="SM00248">
    <property type="entry name" value="ANK"/>
    <property type="match status" value="5"/>
</dbReference>
<feature type="compositionally biased region" description="Polar residues" evidence="4">
    <location>
        <begin position="1310"/>
        <end position="1329"/>
    </location>
</feature>
<keyword evidence="1" id="KW-0677">Repeat</keyword>
<dbReference type="GO" id="GO:0005634">
    <property type="term" value="C:nucleus"/>
    <property type="evidence" value="ECO:0007669"/>
    <property type="project" value="TreeGrafter"/>
</dbReference>
<feature type="repeat" description="ANK" evidence="3">
    <location>
        <begin position="100"/>
        <end position="132"/>
    </location>
</feature>
<evidence type="ECO:0000256" key="1">
    <source>
        <dbReference type="ARBA" id="ARBA00022737"/>
    </source>
</evidence>
<feature type="compositionally biased region" description="Low complexity" evidence="4">
    <location>
        <begin position="607"/>
        <end position="620"/>
    </location>
</feature>
<dbReference type="InterPro" id="IPR050776">
    <property type="entry name" value="Ank_Repeat/CDKN_Inhibitor"/>
</dbReference>
<sequence>MGCTPLLKATSQGATDTVQMLLDAGCYIDVQDEHGNAAIHEACWNGFSQTAELLVKYNCNVCLVNKAGFTALHLAAQNGHNECSRVLLYAGCNPDIKNNYGDTALHTAARYGHAGVTRILISARCKISEQNKNGDTALHIAAALKRRKIAKILVESGIDTELDNKQHEKAIDVAKRKEYPEIILIITSYLKPKLPPGHRFNNEQIGITIKEPVTTDNRLEFCPEDESLHKHEPKVDKQQKERRFFFFKKKKNIEKATAVPVGSYKKPGTGHEKPAVQGFFSHYVPRDGVQFYRDLAGNIKQGPIGYAPVCQCGPSLRRLENNITDTRESLQKHINTSHHLLSQRIDNLDIRTNQQAYATEVLINDRLQNEKDACHGRITERLQEERQENQTRFNQANENIKEELEYWLNDRLASYGHCLDHHHDDSALPPRNLFVDFPTSGRLIRSRSDETLSASDCSGKFRKKDFYASRKAAMQHIRGWDVAAFGSFGDMNKSRYKERNNNVIAGSNKVVTHALTQALEHTAENLQNCENEHDAFNSGKNLIPSPGNLTPHYSNTEKTGIMSRGGNLPWKQNVSKTAPEKDYINKKRSRVTFSKDQQKQHLEQSQHHSLSASLSLGNSHNQMDQVNQSRQNFRSSAHVISPASQNNMGHSIAPAIQHSNWSQQNLPKGGPPNTGIKSSELGDSHKLLLTGRDKLHINKNSGFQSYNQKLADCEGKYSSRTLSTDSLLNESSLSYSRNIARCHSVENALDGDSETATAYNSGYLTDTAIKHSSTGSSSQVIDSRSLHPASTSLRATHRYRLPETSTSQDDALFGLNGAPFINFPQQSNISFKPAIERVQSPTYFSTLNQIVDPDKEIMALPMFKHSLREHIQPASLYKRVNNLDNKNTDRSESENDCLQHDILVNSSTIAPPAYAQGNKEDSTCSSNQDSGYHGQGLKRGIDTSGGTPSSSFSAERSGCNTPSNTDSPYITHSELSNDRMKTSTNNYHISTNPKYGNECRLSSDIGPNKNINSHSSISRGDIPYTGSNCNNYNSDVLYVNSNSKVPSYGNVTLGDVWNKVLDSTHQSSSICYDKLSHMPPPSLSSKPAEHGPSSYNSNRYSHTGCDSNTHLSAAKLLLGDTSQDYEEKAGSQRSGNYTNINERLIFQQSGPNNYKFSFKEDQEVKPSNKLNEQVHKPVLACSDNTSVLKQVKLAQNTSNNNSGHNQSNGRTNSQQQTSEDMSQVAIQAHIQGWYQRKLIEAADRLKQNHSCSQRNSEQYSLRNEDNYFQKQNVVSGKQDFHCHLSDNEKPQDVANQTFSPRNNFQTLSSAQKSHLHQFQSSANKSSYFEHQNPDSPRISGLAVVSQQRDLYPRVPFNDRNSYSSSRNAPQVPSVDQSYDLTTGTYIKGKQAATYTSVFYDSVQGSDV</sequence>
<dbReference type="SUPFAM" id="SSF48403">
    <property type="entry name" value="Ankyrin repeat"/>
    <property type="match status" value="1"/>
</dbReference>
<feature type="region of interest" description="Disordered" evidence="4">
    <location>
        <begin position="912"/>
        <end position="972"/>
    </location>
</feature>
<reference evidence="5" key="1">
    <citation type="submission" date="2021-04" db="EMBL/GenBank/DDBJ databases">
        <authorList>
            <consortium name="Molecular Ecology Group"/>
        </authorList>
    </citation>
    <scope>NUCLEOTIDE SEQUENCE</scope>
</reference>
<dbReference type="Pfam" id="PF12796">
    <property type="entry name" value="Ank_2"/>
    <property type="match status" value="1"/>
</dbReference>
<evidence type="ECO:0000256" key="3">
    <source>
        <dbReference type="PROSITE-ProRule" id="PRU00023"/>
    </source>
</evidence>
<dbReference type="Pfam" id="PF00023">
    <property type="entry name" value="Ank"/>
    <property type="match status" value="2"/>
</dbReference>
<protein>
    <recommendedName>
        <fullName evidence="7">Ankyrin repeat domain-containing protein 6</fullName>
    </recommendedName>
</protein>
<feature type="compositionally biased region" description="Polar residues" evidence="4">
    <location>
        <begin position="547"/>
        <end position="558"/>
    </location>
</feature>
<feature type="compositionally biased region" description="Polar residues" evidence="4">
    <location>
        <begin position="944"/>
        <end position="972"/>
    </location>
</feature>